<evidence type="ECO:0008006" key="5">
    <source>
        <dbReference type="Google" id="ProtNLM"/>
    </source>
</evidence>
<accession>A0ABD2JVY3</accession>
<protein>
    <recommendedName>
        <fullName evidence="5">Protein tincar</fullName>
    </recommendedName>
</protein>
<feature type="compositionally biased region" description="Low complexity" evidence="1">
    <location>
        <begin position="1077"/>
        <end position="1095"/>
    </location>
</feature>
<feature type="region of interest" description="Disordered" evidence="1">
    <location>
        <begin position="1070"/>
        <end position="1095"/>
    </location>
</feature>
<keyword evidence="4" id="KW-1185">Reference proteome</keyword>
<dbReference type="EMBL" id="JBICCN010000086">
    <property type="protein sequence ID" value="KAL3094802.1"/>
    <property type="molecule type" value="Genomic_DNA"/>
</dbReference>
<dbReference type="InterPro" id="IPR053291">
    <property type="entry name" value="Ommatidial_diff-associated"/>
</dbReference>
<sequence length="1202" mass="129010">MHFTVGLSTVRLSTSVRLSSLSDCPTVRLSTVRLSTVQLSSHGLYGLGILINFSRYNSCQFSKMPTCVFRVQPNTLLSLWYTIGCTLLNSWLLYLAFVRYRLYTDMQWPAGAFPRVWLTAYISLLGTCIPILALFLVFGLMKTGNLAGDNDQLGARPKRTIELIKGGMGNSAVRHRNSNAYRLCHCLRSAWLHAPPAPQCLHVLLALLQLFVQQTMLAQLYRWGFINSGDFLNTELDWLLQRARQLATNLPMGETRLQSFRISTEELSASPVAPNILPILMHTRLFGIPLEFVNFLIALVAFSTAYPAVFWRVSKPFALLFTAFLGVHSLCLVWTYLGFSVLFRVQETNFYGGRPVGMGQYLWALRGLPLYHPLAIVASFWLTVVLMHVAPVALYSFGYGKFAATQNRLLRMRRSPIASANGGGGGCSKRDNGLIICDGYTPHVLAIVLLLTIAAIKAPAFYAIGLIYQKEERPLLLWCLVADLVYLFSWILLWLLCTVKCRWDFRVHYDAHELIGLQDAHKTADGGHAVRGRAPGELKGALLLVHGADLFVTDDPVAKPAIMRQVLKSCLPAEDLPAWLRGAVPTQNSVPNTHSPQRRFVRAADYGPAAAVGISDIGYHTSDAYRTPELGHRQTQQHFGGSAITNNNVNNNITDESPPESMDVPLAAPPYQRMASLPPVLPAAGHSSSVAQMPAGGGGGGGINFGTNIQQQQQQQRPYQLYHHHHHTVQQQHQNGMPMICAGSGNSATNGNAINGNANNDYAAFVFSSNNNYGDCGQQQQHQQQVQQLQQHQQHQSTLISAIGGTISRNANATGSAGTGGHSVYAHATATTMAQQMPTVTTVSSATSELYGQQQQKVVAPQLHQHGGGGVGLESYATIGRRCSKSSVCSAGFGSGGGTTGGGAAAPSAVPPTMPSPQLLRPKRSASVQAARGEQPHYVPIVQQHQLQQQRHNNNHQQQNRNNDIYVQHNIYGQFNGGGTGKAVGGTLQRNGIGSALSANNGGGTQNDGAQMFNYNNNSRPKLLTPLLQRHHRGPMLPQSTFATANGAGSGGGWHTAVPSSTTNMTMAPVENGGAGTSSSLNGGGTTTPSSSVTIGGDSRVASAASNASSSAAASTAYGGDIGTLMNGIGTSGGMPSATTTDCATLTRKGADEWRRRNGRDLMAVPLPVQGKHSGTDTAGDKMGVPPQLDGDGTERFATSVV</sequence>
<evidence type="ECO:0000313" key="3">
    <source>
        <dbReference type="EMBL" id="KAL3094802.1"/>
    </source>
</evidence>
<feature type="transmembrane region" description="Helical" evidence="2">
    <location>
        <begin position="444"/>
        <end position="468"/>
    </location>
</feature>
<keyword evidence="2" id="KW-0812">Transmembrane</keyword>
<feature type="transmembrane region" description="Helical" evidence="2">
    <location>
        <begin position="374"/>
        <end position="397"/>
    </location>
</feature>
<feature type="transmembrane region" description="Helical" evidence="2">
    <location>
        <begin position="317"/>
        <end position="337"/>
    </location>
</feature>
<dbReference type="PANTHER" id="PTHR21579">
    <property type="entry name" value="PROTEIN TINCAR"/>
    <property type="match status" value="1"/>
</dbReference>
<evidence type="ECO:0000313" key="4">
    <source>
        <dbReference type="Proteomes" id="UP001620645"/>
    </source>
</evidence>
<feature type="transmembrane region" description="Helical" evidence="2">
    <location>
        <begin position="118"/>
        <end position="140"/>
    </location>
</feature>
<feature type="region of interest" description="Disordered" evidence="1">
    <location>
        <begin position="898"/>
        <end position="932"/>
    </location>
</feature>
<keyword evidence="2" id="KW-1133">Transmembrane helix</keyword>
<proteinExistence type="predicted"/>
<keyword evidence="2" id="KW-0472">Membrane</keyword>
<feature type="transmembrane region" description="Helical" evidence="2">
    <location>
        <begin position="79"/>
        <end position="98"/>
    </location>
</feature>
<feature type="transmembrane region" description="Helical" evidence="2">
    <location>
        <begin position="292"/>
        <end position="311"/>
    </location>
</feature>
<organism evidence="3 4">
    <name type="scientific">Heterodera schachtii</name>
    <name type="common">Sugarbeet cyst nematode worm</name>
    <name type="synonym">Tylenchus schachtii</name>
    <dbReference type="NCBI Taxonomy" id="97005"/>
    <lineage>
        <taxon>Eukaryota</taxon>
        <taxon>Metazoa</taxon>
        <taxon>Ecdysozoa</taxon>
        <taxon>Nematoda</taxon>
        <taxon>Chromadorea</taxon>
        <taxon>Rhabditida</taxon>
        <taxon>Tylenchina</taxon>
        <taxon>Tylenchomorpha</taxon>
        <taxon>Tylenchoidea</taxon>
        <taxon>Heteroderidae</taxon>
        <taxon>Heteroderinae</taxon>
        <taxon>Heterodera</taxon>
    </lineage>
</organism>
<feature type="region of interest" description="Disordered" evidence="1">
    <location>
        <begin position="1167"/>
        <end position="1202"/>
    </location>
</feature>
<dbReference type="AlphaFoldDB" id="A0ABD2JVY3"/>
<feature type="transmembrane region" description="Helical" evidence="2">
    <location>
        <begin position="475"/>
        <end position="496"/>
    </location>
</feature>
<name>A0ABD2JVY3_HETSC</name>
<reference evidence="3 4" key="1">
    <citation type="submission" date="2024-10" db="EMBL/GenBank/DDBJ databases">
        <authorList>
            <person name="Kim D."/>
        </authorList>
    </citation>
    <scope>NUCLEOTIDE SEQUENCE [LARGE SCALE GENOMIC DNA]</scope>
    <source>
        <strain evidence="3">Taebaek</strain>
    </source>
</reference>
<comment type="caution">
    <text evidence="3">The sequence shown here is derived from an EMBL/GenBank/DDBJ whole genome shotgun (WGS) entry which is preliminary data.</text>
</comment>
<evidence type="ECO:0000256" key="2">
    <source>
        <dbReference type="SAM" id="Phobius"/>
    </source>
</evidence>
<gene>
    <name evidence="3" type="ORF">niasHS_006097</name>
</gene>
<evidence type="ECO:0000256" key="1">
    <source>
        <dbReference type="SAM" id="MobiDB-lite"/>
    </source>
</evidence>
<dbReference type="Proteomes" id="UP001620645">
    <property type="component" value="Unassembled WGS sequence"/>
</dbReference>
<dbReference type="PANTHER" id="PTHR21579:SF20">
    <property type="entry name" value="PROTEIN TINCAR"/>
    <property type="match status" value="1"/>
</dbReference>